<organism evidence="4 5">
    <name type="scientific">Prauserella flavalba</name>
    <dbReference type="NCBI Taxonomy" id="1477506"/>
    <lineage>
        <taxon>Bacteria</taxon>
        <taxon>Bacillati</taxon>
        <taxon>Actinomycetota</taxon>
        <taxon>Actinomycetes</taxon>
        <taxon>Pseudonocardiales</taxon>
        <taxon>Pseudonocardiaceae</taxon>
        <taxon>Prauserella</taxon>
    </lineage>
</organism>
<feature type="signal peptide" evidence="1">
    <location>
        <begin position="1"/>
        <end position="20"/>
    </location>
</feature>
<dbReference type="InterPro" id="IPR052336">
    <property type="entry name" value="MlaD_Phospholipid_Transporter"/>
</dbReference>
<dbReference type="InterPro" id="IPR024516">
    <property type="entry name" value="Mce_C"/>
</dbReference>
<dbReference type="EMBL" id="MASU01000005">
    <property type="protein sequence ID" value="PXY35514.1"/>
    <property type="molecule type" value="Genomic_DNA"/>
</dbReference>
<dbReference type="RefSeq" id="WP_110335515.1">
    <property type="nucleotide sequence ID" value="NZ_JBHVKT010000028.1"/>
</dbReference>
<dbReference type="InterPro" id="IPR003399">
    <property type="entry name" value="Mce/MlaD"/>
</dbReference>
<reference evidence="4 5" key="1">
    <citation type="submission" date="2016-07" db="EMBL/GenBank/DDBJ databases">
        <title>Draft genome sequence of Prauserella sp. YIM 121212, isolated from alkaline soil.</title>
        <authorList>
            <person name="Ruckert C."/>
            <person name="Albersmeier A."/>
            <person name="Jiang C.-L."/>
            <person name="Jiang Y."/>
            <person name="Kalinowski J."/>
            <person name="Schneider O."/>
            <person name="Winkler A."/>
            <person name="Zotchev S.B."/>
        </authorList>
    </citation>
    <scope>NUCLEOTIDE SEQUENCE [LARGE SCALE GENOMIC DNA]</scope>
    <source>
        <strain evidence="4 5">YIM 121212</strain>
    </source>
</reference>
<dbReference type="Pfam" id="PF11887">
    <property type="entry name" value="Mce4_CUP1"/>
    <property type="match status" value="1"/>
</dbReference>
<dbReference type="GO" id="GO:0051701">
    <property type="term" value="P:biological process involved in interaction with host"/>
    <property type="evidence" value="ECO:0007669"/>
    <property type="project" value="TreeGrafter"/>
</dbReference>
<gene>
    <name evidence="4" type="ORF">BA062_08325</name>
</gene>
<evidence type="ECO:0000256" key="1">
    <source>
        <dbReference type="SAM" id="SignalP"/>
    </source>
</evidence>
<dbReference type="OrthoDB" id="338143at2"/>
<evidence type="ECO:0000259" key="3">
    <source>
        <dbReference type="Pfam" id="PF11887"/>
    </source>
</evidence>
<dbReference type="GO" id="GO:0005576">
    <property type="term" value="C:extracellular region"/>
    <property type="evidence" value="ECO:0007669"/>
    <property type="project" value="TreeGrafter"/>
</dbReference>
<dbReference type="PANTHER" id="PTHR33371:SF17">
    <property type="entry name" value="MCE-FAMILY PROTEIN MCE1B"/>
    <property type="match status" value="1"/>
</dbReference>
<dbReference type="Pfam" id="PF02470">
    <property type="entry name" value="MlaD"/>
    <property type="match status" value="1"/>
</dbReference>
<dbReference type="AlphaFoldDB" id="A0A318LQ65"/>
<protein>
    <submittedName>
        <fullName evidence="4">Mammalian cell entry protein</fullName>
    </submittedName>
</protein>
<dbReference type="Proteomes" id="UP000247892">
    <property type="component" value="Unassembled WGS sequence"/>
</dbReference>
<keyword evidence="5" id="KW-1185">Reference proteome</keyword>
<proteinExistence type="predicted"/>
<name>A0A318LQ65_9PSEU</name>
<dbReference type="PANTHER" id="PTHR33371">
    <property type="entry name" value="INTERMEMBRANE PHOSPHOLIPID TRANSPORT SYSTEM BINDING PROTEIN MLAD-RELATED"/>
    <property type="match status" value="1"/>
</dbReference>
<feature type="chain" id="PRO_5038397887" evidence="1">
    <location>
        <begin position="21"/>
        <end position="331"/>
    </location>
</feature>
<comment type="caution">
    <text evidence="4">The sequence shown here is derived from an EMBL/GenBank/DDBJ whole genome shotgun (WGS) entry which is preliminary data.</text>
</comment>
<dbReference type="InterPro" id="IPR005693">
    <property type="entry name" value="Mce"/>
</dbReference>
<keyword evidence="1" id="KW-0732">Signal</keyword>
<sequence>MSVRATLAKLTAFVAVCVLSAVLVINTLTDPLTGDTVTYHAVFADAQGLNPGSRVNVAGVRVGKVTGLELRDGRAHVTFEVRADQRVAANGQAVIRYADLLGSRYLALTDGQGELEPGATIPVERTRPALDLTALFNGFKPLFDAIDPGQVNQLAGEIVAVFQGETTSIDGLLSTVISLTGTLESRDEVLGEVMTNLTAALDTMNGHRDDLRGLVTSLADLTSYAADSREQIAAALDGGSALAGSLTRLLGDLKPHLSGDVRALKTVSGELVANQERFETLLRGMPDFLGTLGRTLDYGSWVNVYVCNLGIDIIGGAPLDLGIGPHSEVCR</sequence>
<evidence type="ECO:0000259" key="2">
    <source>
        <dbReference type="Pfam" id="PF02470"/>
    </source>
</evidence>
<evidence type="ECO:0000313" key="4">
    <source>
        <dbReference type="EMBL" id="PXY35514.1"/>
    </source>
</evidence>
<feature type="domain" description="Mammalian cell entry C-terminal" evidence="3">
    <location>
        <begin position="113"/>
        <end position="311"/>
    </location>
</feature>
<dbReference type="NCBIfam" id="TIGR00996">
    <property type="entry name" value="Mtu_fam_mce"/>
    <property type="match status" value="1"/>
</dbReference>
<evidence type="ECO:0000313" key="5">
    <source>
        <dbReference type="Proteomes" id="UP000247892"/>
    </source>
</evidence>
<feature type="domain" description="Mce/MlaD" evidence="2">
    <location>
        <begin position="36"/>
        <end position="111"/>
    </location>
</feature>
<accession>A0A318LQ65</accession>